<dbReference type="KEGG" id="spc:Sputcn32_1228"/>
<gene>
    <name evidence="1" type="ordered locus">Sputcn32_1228</name>
</gene>
<name>A4Y4S3_SHEPC</name>
<organism evidence="1">
    <name type="scientific">Shewanella putrefaciens (strain CN-32 / ATCC BAA-453)</name>
    <dbReference type="NCBI Taxonomy" id="319224"/>
    <lineage>
        <taxon>Bacteria</taxon>
        <taxon>Pseudomonadati</taxon>
        <taxon>Pseudomonadota</taxon>
        <taxon>Gammaproteobacteria</taxon>
        <taxon>Alteromonadales</taxon>
        <taxon>Shewanellaceae</taxon>
        <taxon>Shewanella</taxon>
    </lineage>
</organism>
<dbReference type="AlphaFoldDB" id="A4Y4S3"/>
<reference evidence="1" key="1">
    <citation type="submission" date="2007-04" db="EMBL/GenBank/DDBJ databases">
        <title>Complete sequence of Shewanella putrefaciens CN-32.</title>
        <authorList>
            <consortium name="US DOE Joint Genome Institute"/>
            <person name="Copeland A."/>
            <person name="Lucas S."/>
            <person name="Lapidus A."/>
            <person name="Barry K."/>
            <person name="Detter J.C."/>
            <person name="Glavina del Rio T."/>
            <person name="Hammon N."/>
            <person name="Israni S."/>
            <person name="Dalin E."/>
            <person name="Tice H."/>
            <person name="Pitluck S."/>
            <person name="Chain P."/>
            <person name="Malfatti S."/>
            <person name="Shin M."/>
            <person name="Vergez L."/>
            <person name="Schmutz J."/>
            <person name="Larimer F."/>
            <person name="Land M."/>
            <person name="Hauser L."/>
            <person name="Kyrpides N."/>
            <person name="Mikhailova N."/>
            <person name="Romine M.F."/>
            <person name="Fredrickson J."/>
            <person name="Tiedje J."/>
            <person name="Richardson P."/>
        </authorList>
    </citation>
    <scope>NUCLEOTIDE SEQUENCE [LARGE SCALE GENOMIC DNA]</scope>
    <source>
        <strain evidence="1">CN-32</strain>
    </source>
</reference>
<accession>A4Y4S3</accession>
<proteinExistence type="predicted"/>
<sequence>MAAAKTETWCCLHRAASNPICCPCSASIRERRPVVIGRVQPLEYHWVVQLSASTGFDTFAVIVNAVAVLAVRLSHLQNLSVRLSPYDLYI</sequence>
<dbReference type="HOGENOM" id="CLU_162056_0_0_6"/>
<protein>
    <submittedName>
        <fullName evidence="1">Uncharacterized protein</fullName>
    </submittedName>
</protein>
<dbReference type="EMBL" id="CP000681">
    <property type="protein sequence ID" value="ABP74956.1"/>
    <property type="molecule type" value="Genomic_DNA"/>
</dbReference>
<evidence type="ECO:0000313" key="1">
    <source>
        <dbReference type="EMBL" id="ABP74956.1"/>
    </source>
</evidence>